<accession>A0ABR2FC28</accession>
<comment type="caution">
    <text evidence="2">The sequence shown here is derived from an EMBL/GenBank/DDBJ whole genome shotgun (WGS) entry which is preliminary data.</text>
</comment>
<protein>
    <recommendedName>
        <fullName evidence="1">C2 domain-containing protein</fullName>
    </recommendedName>
</protein>
<sequence>MEASPQVLEINLISAQGLNRQSKTYAVAWVDPSKKLRTRVDRTGGENPTWNDKFLFKVSPDFLSRVTSAVSVKIYAVGIVRDKLIGTVRILISSVLPPDSSAPAFAAFLIRSPSGEFFGTLNVGAMVVTGFTGFRALSKASAVGYHDLCGENLAGKQLIIRSTNKSKATVRDIPGSIPSDSSVHQLDHSETLTSPSLKALKLNNKKKKLMINFRQATIWKYSMKLLR</sequence>
<dbReference type="PANTHER" id="PTHR32246:SF69">
    <property type="entry name" value="CALCIUM-DEPENDENT LIPID-BINDING (CALB DOMAIN) FAMILY PROTEIN"/>
    <property type="match status" value="1"/>
</dbReference>
<proteinExistence type="predicted"/>
<evidence type="ECO:0000313" key="3">
    <source>
        <dbReference type="Proteomes" id="UP001472677"/>
    </source>
</evidence>
<dbReference type="InterPro" id="IPR035892">
    <property type="entry name" value="C2_domain_sf"/>
</dbReference>
<feature type="domain" description="C2" evidence="1">
    <location>
        <begin position="1"/>
        <end position="105"/>
    </location>
</feature>
<dbReference type="InterPro" id="IPR000008">
    <property type="entry name" value="C2_dom"/>
</dbReference>
<dbReference type="Proteomes" id="UP001472677">
    <property type="component" value="Unassembled WGS sequence"/>
</dbReference>
<dbReference type="CDD" id="cd04051">
    <property type="entry name" value="C2_SRC2_like"/>
    <property type="match status" value="1"/>
</dbReference>
<dbReference type="SMART" id="SM00239">
    <property type="entry name" value="C2"/>
    <property type="match status" value="1"/>
</dbReference>
<organism evidence="2 3">
    <name type="scientific">Hibiscus sabdariffa</name>
    <name type="common">roselle</name>
    <dbReference type="NCBI Taxonomy" id="183260"/>
    <lineage>
        <taxon>Eukaryota</taxon>
        <taxon>Viridiplantae</taxon>
        <taxon>Streptophyta</taxon>
        <taxon>Embryophyta</taxon>
        <taxon>Tracheophyta</taxon>
        <taxon>Spermatophyta</taxon>
        <taxon>Magnoliopsida</taxon>
        <taxon>eudicotyledons</taxon>
        <taxon>Gunneridae</taxon>
        <taxon>Pentapetalae</taxon>
        <taxon>rosids</taxon>
        <taxon>malvids</taxon>
        <taxon>Malvales</taxon>
        <taxon>Malvaceae</taxon>
        <taxon>Malvoideae</taxon>
        <taxon>Hibiscus</taxon>
    </lineage>
</organism>
<name>A0ABR2FC28_9ROSI</name>
<gene>
    <name evidence="2" type="ORF">V6N12_063551</name>
</gene>
<dbReference type="InterPro" id="IPR044750">
    <property type="entry name" value="C2_SRC2/BAP"/>
</dbReference>
<evidence type="ECO:0000313" key="2">
    <source>
        <dbReference type="EMBL" id="KAK8575900.1"/>
    </source>
</evidence>
<dbReference type="PANTHER" id="PTHR32246">
    <property type="entry name" value="INGRESSION PROTEIN FIC1"/>
    <property type="match status" value="1"/>
</dbReference>
<evidence type="ECO:0000259" key="1">
    <source>
        <dbReference type="PROSITE" id="PS50004"/>
    </source>
</evidence>
<dbReference type="Gene3D" id="2.60.40.150">
    <property type="entry name" value="C2 domain"/>
    <property type="match status" value="1"/>
</dbReference>
<dbReference type="EMBL" id="JBBPBM010000007">
    <property type="protein sequence ID" value="KAK8575900.1"/>
    <property type="molecule type" value="Genomic_DNA"/>
</dbReference>
<dbReference type="Pfam" id="PF00168">
    <property type="entry name" value="C2"/>
    <property type="match status" value="1"/>
</dbReference>
<keyword evidence="3" id="KW-1185">Reference proteome</keyword>
<dbReference type="SUPFAM" id="SSF49562">
    <property type="entry name" value="C2 domain (Calcium/lipid-binding domain, CaLB)"/>
    <property type="match status" value="1"/>
</dbReference>
<reference evidence="2 3" key="1">
    <citation type="journal article" date="2024" name="G3 (Bethesda)">
        <title>Genome assembly of Hibiscus sabdariffa L. provides insights into metabolisms of medicinal natural products.</title>
        <authorList>
            <person name="Kim T."/>
        </authorList>
    </citation>
    <scope>NUCLEOTIDE SEQUENCE [LARGE SCALE GENOMIC DNA]</scope>
    <source>
        <strain evidence="2">TK-2024</strain>
        <tissue evidence="2">Old leaves</tissue>
    </source>
</reference>
<dbReference type="PROSITE" id="PS50004">
    <property type="entry name" value="C2"/>
    <property type="match status" value="1"/>
</dbReference>